<proteinExistence type="predicted"/>
<sequence length="193" mass="22024">MPFDDLQVLDWLLTFEMEVSFIWPAPWTKMKVLYLLGRYMPFIDVTLLIFFMFSDGLSVETCGVLYRCVAWMFFCGIAIASLIFTLRTWAFLVRWPRIGLGLFIFYISTWIVAAIPFGLYLRTITFIDVLVPHLLGCAKRSSSTILSISFAAGMVYIGTMLLLMVIQAVLFFRSGTDSNLVRVIYHDGMCSAV</sequence>
<dbReference type="EMBL" id="MU152017">
    <property type="protein sequence ID" value="KAF9441196.1"/>
    <property type="molecule type" value="Genomic_DNA"/>
</dbReference>
<dbReference type="AlphaFoldDB" id="A0A9P5X1J8"/>
<feature type="transmembrane region" description="Helical" evidence="1">
    <location>
        <begin position="98"/>
        <end position="121"/>
    </location>
</feature>
<organism evidence="3 4">
    <name type="scientific">Macrolepiota fuliginosa MF-IS2</name>
    <dbReference type="NCBI Taxonomy" id="1400762"/>
    <lineage>
        <taxon>Eukaryota</taxon>
        <taxon>Fungi</taxon>
        <taxon>Dikarya</taxon>
        <taxon>Basidiomycota</taxon>
        <taxon>Agaricomycotina</taxon>
        <taxon>Agaricomycetes</taxon>
        <taxon>Agaricomycetidae</taxon>
        <taxon>Agaricales</taxon>
        <taxon>Agaricineae</taxon>
        <taxon>Agaricaceae</taxon>
        <taxon>Macrolepiota</taxon>
    </lineage>
</organism>
<evidence type="ECO:0000313" key="4">
    <source>
        <dbReference type="Proteomes" id="UP000807342"/>
    </source>
</evidence>
<protein>
    <recommendedName>
        <fullName evidence="2">DUF6533 domain-containing protein</fullName>
    </recommendedName>
</protein>
<keyword evidence="1" id="KW-1133">Transmembrane helix</keyword>
<keyword evidence="1" id="KW-0472">Membrane</keyword>
<name>A0A9P5X1J8_9AGAR</name>
<comment type="caution">
    <text evidence="3">The sequence shown here is derived from an EMBL/GenBank/DDBJ whole genome shotgun (WGS) entry which is preliminary data.</text>
</comment>
<dbReference type="InterPro" id="IPR045340">
    <property type="entry name" value="DUF6533"/>
</dbReference>
<feature type="transmembrane region" description="Helical" evidence="1">
    <location>
        <begin position="64"/>
        <end position="86"/>
    </location>
</feature>
<evidence type="ECO:0000313" key="3">
    <source>
        <dbReference type="EMBL" id="KAF9441196.1"/>
    </source>
</evidence>
<dbReference type="Pfam" id="PF20151">
    <property type="entry name" value="DUF6533"/>
    <property type="match status" value="1"/>
</dbReference>
<feature type="domain" description="DUF6533" evidence="2">
    <location>
        <begin position="8"/>
        <end position="43"/>
    </location>
</feature>
<evidence type="ECO:0000256" key="1">
    <source>
        <dbReference type="SAM" id="Phobius"/>
    </source>
</evidence>
<evidence type="ECO:0000259" key="2">
    <source>
        <dbReference type="Pfam" id="PF20151"/>
    </source>
</evidence>
<feature type="transmembrane region" description="Helical" evidence="1">
    <location>
        <begin position="148"/>
        <end position="172"/>
    </location>
</feature>
<dbReference type="OrthoDB" id="2958007at2759"/>
<reference evidence="3" key="1">
    <citation type="submission" date="2020-11" db="EMBL/GenBank/DDBJ databases">
        <authorList>
            <consortium name="DOE Joint Genome Institute"/>
            <person name="Ahrendt S."/>
            <person name="Riley R."/>
            <person name="Andreopoulos W."/>
            <person name="Labutti K."/>
            <person name="Pangilinan J."/>
            <person name="Ruiz-Duenas F.J."/>
            <person name="Barrasa J.M."/>
            <person name="Sanchez-Garcia M."/>
            <person name="Camarero S."/>
            <person name="Miyauchi S."/>
            <person name="Serrano A."/>
            <person name="Linde D."/>
            <person name="Babiker R."/>
            <person name="Drula E."/>
            <person name="Ayuso-Fernandez I."/>
            <person name="Pacheco R."/>
            <person name="Padilla G."/>
            <person name="Ferreira P."/>
            <person name="Barriuso J."/>
            <person name="Kellner H."/>
            <person name="Castanera R."/>
            <person name="Alfaro M."/>
            <person name="Ramirez L."/>
            <person name="Pisabarro A.G."/>
            <person name="Kuo A."/>
            <person name="Tritt A."/>
            <person name="Lipzen A."/>
            <person name="He G."/>
            <person name="Yan M."/>
            <person name="Ng V."/>
            <person name="Cullen D."/>
            <person name="Martin F."/>
            <person name="Rosso M.-N."/>
            <person name="Henrissat B."/>
            <person name="Hibbett D."/>
            <person name="Martinez A.T."/>
            <person name="Grigoriev I.V."/>
        </authorList>
    </citation>
    <scope>NUCLEOTIDE SEQUENCE</scope>
    <source>
        <strain evidence="3">MF-IS2</strain>
    </source>
</reference>
<keyword evidence="1" id="KW-0812">Transmembrane</keyword>
<keyword evidence="4" id="KW-1185">Reference proteome</keyword>
<accession>A0A9P5X1J8</accession>
<feature type="transmembrane region" description="Helical" evidence="1">
    <location>
        <begin position="32"/>
        <end position="52"/>
    </location>
</feature>
<dbReference type="Proteomes" id="UP000807342">
    <property type="component" value="Unassembled WGS sequence"/>
</dbReference>
<gene>
    <name evidence="3" type="ORF">P691DRAFT_684754</name>
</gene>